<accession>A0AAE9IKM9</accession>
<dbReference type="KEGG" id="babc:DO78_192"/>
<evidence type="ECO:0000313" key="1">
    <source>
        <dbReference type="EMBL" id="URS49430.1"/>
    </source>
</evidence>
<proteinExistence type="predicted"/>
<dbReference type="EMBL" id="CP098117">
    <property type="protein sequence ID" value="URS49430.1"/>
    <property type="molecule type" value="Genomic_DNA"/>
</dbReference>
<organism evidence="1 2">
    <name type="scientific">Brucella abortus</name>
    <dbReference type="NCBI Taxonomy" id="235"/>
    <lineage>
        <taxon>Bacteria</taxon>
        <taxon>Pseudomonadati</taxon>
        <taxon>Pseudomonadota</taxon>
        <taxon>Alphaproteobacteria</taxon>
        <taxon>Hyphomicrobiales</taxon>
        <taxon>Brucellaceae</taxon>
        <taxon>Brucella/Ochrobactrum group</taxon>
        <taxon>Brucella</taxon>
    </lineage>
</organism>
<dbReference type="Proteomes" id="UP001056690">
    <property type="component" value="Chromosome 1"/>
</dbReference>
<sequence length="77" mass="8818">MAVLMELVESFRLFTNYNKLGYARRDGCRRFGLHIADHFASHRTGNHTFQHKETGLVAMNAAPELVGRRQAVRLFEG</sequence>
<reference evidence="1" key="1">
    <citation type="submission" date="2022-05" db="EMBL/GenBank/DDBJ databases">
        <title>Brucella abortus biovar 1 isolated from water buffalo in Campania region.</title>
        <authorList>
            <person name="Riccardi M.G."/>
            <person name="Paradiso R."/>
            <person name="Borriello G."/>
        </authorList>
    </citation>
    <scope>NUCLEOTIDE SEQUENCE</scope>
    <source>
        <strain evidence="1">69841</strain>
    </source>
</reference>
<dbReference type="KEGG" id="babs:DK51_1190"/>
<gene>
    <name evidence="1" type="ORF">NBW10_00135</name>
</gene>
<dbReference type="GeneID" id="93014945"/>
<dbReference type="KEGG" id="babb:DK48_1844"/>
<protein>
    <submittedName>
        <fullName evidence="1">Uncharacterized protein</fullName>
    </submittedName>
</protein>
<dbReference type="AlphaFoldDB" id="A0AAE9IKM9"/>
<evidence type="ECO:0000313" key="2">
    <source>
        <dbReference type="Proteomes" id="UP001056690"/>
    </source>
</evidence>
<name>A0AAE9IKM9_BRUAO</name>
<dbReference type="RefSeq" id="WP_002965516.1">
    <property type="nucleotide sequence ID" value="NZ_CBDDNZ010000009.1"/>
</dbReference>